<dbReference type="InterPro" id="IPR002347">
    <property type="entry name" value="SDR_fam"/>
</dbReference>
<name>A0A251WXG5_9RHOB</name>
<protein>
    <recommendedName>
        <fullName evidence="3">NAD(P)-binding domain-containing protein</fullName>
    </recommendedName>
</protein>
<accession>A0A251WXG5</accession>
<sequence>MTNSKISTAVLYGATSDVAPKIATALHQFGIKFAAVDPDGEAAKSVVTGTDGISMAGDLADNGSAAGLAYDLADQLGDIDIIICLSDGPMRQGFAVPVAHFDALTQSQLRPVYMIGRHFVPGMAAANGGKIAVLTNSPAQGDVWANASAAFVRNALDAMANDPLADDITFEYVQIDADTDLDATLSSLSGSAQG</sequence>
<proteinExistence type="predicted"/>
<organism evidence="1 2">
    <name type="scientific">Marivivens niveibacter</name>
    <dbReference type="NCBI Taxonomy" id="1930667"/>
    <lineage>
        <taxon>Bacteria</taxon>
        <taxon>Pseudomonadati</taxon>
        <taxon>Pseudomonadota</taxon>
        <taxon>Alphaproteobacteria</taxon>
        <taxon>Rhodobacterales</taxon>
        <taxon>Paracoccaceae</taxon>
        <taxon>Marivivens group</taxon>
        <taxon>Marivivens</taxon>
    </lineage>
</organism>
<dbReference type="OrthoDB" id="9810935at2"/>
<dbReference type="Gene3D" id="3.40.50.720">
    <property type="entry name" value="NAD(P)-binding Rossmann-like Domain"/>
    <property type="match status" value="1"/>
</dbReference>
<dbReference type="SUPFAM" id="SSF51735">
    <property type="entry name" value="NAD(P)-binding Rossmann-fold domains"/>
    <property type="match status" value="1"/>
</dbReference>
<dbReference type="Proteomes" id="UP000194664">
    <property type="component" value="Unassembled WGS sequence"/>
</dbReference>
<evidence type="ECO:0000313" key="1">
    <source>
        <dbReference type="EMBL" id="OUD09036.1"/>
    </source>
</evidence>
<reference evidence="1 2" key="1">
    <citation type="submission" date="2016-12" db="EMBL/GenBank/DDBJ databases">
        <title>The draft genome sequence of HSLHS2.</title>
        <authorList>
            <person name="Hu D."/>
            <person name="Wang L."/>
            <person name="Shao Z."/>
        </authorList>
    </citation>
    <scope>NUCLEOTIDE SEQUENCE [LARGE SCALE GENOMIC DNA]</scope>
    <source>
        <strain evidence="1">MCCC 1A06712</strain>
    </source>
</reference>
<dbReference type="AlphaFoldDB" id="A0A251WXG5"/>
<dbReference type="Pfam" id="PF13561">
    <property type="entry name" value="adh_short_C2"/>
    <property type="match status" value="1"/>
</dbReference>
<gene>
    <name evidence="1" type="ORF">BVC71_10000</name>
</gene>
<dbReference type="RefSeq" id="WP_086451517.1">
    <property type="nucleotide sequence ID" value="NZ_MSPP01000003.1"/>
</dbReference>
<dbReference type="InterPro" id="IPR036291">
    <property type="entry name" value="NAD(P)-bd_dom_sf"/>
</dbReference>
<evidence type="ECO:0008006" key="3">
    <source>
        <dbReference type="Google" id="ProtNLM"/>
    </source>
</evidence>
<dbReference type="EMBL" id="MSPP01000003">
    <property type="protein sequence ID" value="OUD09036.1"/>
    <property type="molecule type" value="Genomic_DNA"/>
</dbReference>
<evidence type="ECO:0000313" key="2">
    <source>
        <dbReference type="Proteomes" id="UP000194664"/>
    </source>
</evidence>
<keyword evidence="2" id="KW-1185">Reference proteome</keyword>
<comment type="caution">
    <text evidence="1">The sequence shown here is derived from an EMBL/GenBank/DDBJ whole genome shotgun (WGS) entry which is preliminary data.</text>
</comment>